<reference evidence="1 2" key="1">
    <citation type="submission" date="2017-07" db="EMBL/GenBank/DDBJ databases">
        <authorList>
            <person name="Talla V."/>
            <person name="Backstrom N."/>
        </authorList>
    </citation>
    <scope>NUCLEOTIDE SEQUENCE [LARGE SCALE GENOMIC DNA]</scope>
</reference>
<evidence type="ECO:0000313" key="2">
    <source>
        <dbReference type="Proteomes" id="UP000324832"/>
    </source>
</evidence>
<dbReference type="AlphaFoldDB" id="A0A5E4QS30"/>
<keyword evidence="2" id="KW-1185">Reference proteome</keyword>
<proteinExistence type="predicted"/>
<protein>
    <submittedName>
        <fullName evidence="1">Uncharacterized protein</fullName>
    </submittedName>
</protein>
<gene>
    <name evidence="1" type="ORF">LSINAPIS_LOCUS11600</name>
</gene>
<dbReference type="EMBL" id="FZQP02005166">
    <property type="protein sequence ID" value="VVD01106.1"/>
    <property type="molecule type" value="Genomic_DNA"/>
</dbReference>
<name>A0A5E4QS30_9NEOP</name>
<evidence type="ECO:0000313" key="1">
    <source>
        <dbReference type="EMBL" id="VVD01106.1"/>
    </source>
</evidence>
<accession>A0A5E4QS30</accession>
<dbReference type="Proteomes" id="UP000324832">
    <property type="component" value="Unassembled WGS sequence"/>
</dbReference>
<sequence>MSIVVYNQETSVLRTSNKIS</sequence>
<organism evidence="1 2">
    <name type="scientific">Leptidea sinapis</name>
    <dbReference type="NCBI Taxonomy" id="189913"/>
    <lineage>
        <taxon>Eukaryota</taxon>
        <taxon>Metazoa</taxon>
        <taxon>Ecdysozoa</taxon>
        <taxon>Arthropoda</taxon>
        <taxon>Hexapoda</taxon>
        <taxon>Insecta</taxon>
        <taxon>Pterygota</taxon>
        <taxon>Neoptera</taxon>
        <taxon>Endopterygota</taxon>
        <taxon>Lepidoptera</taxon>
        <taxon>Glossata</taxon>
        <taxon>Ditrysia</taxon>
        <taxon>Papilionoidea</taxon>
        <taxon>Pieridae</taxon>
        <taxon>Dismorphiinae</taxon>
        <taxon>Leptidea</taxon>
    </lineage>
</organism>